<keyword evidence="1" id="KW-0946">Virion</keyword>
<dbReference type="EMBL" id="CP162599">
    <property type="protein sequence ID" value="XDK34031.1"/>
    <property type="molecule type" value="Genomic_DNA"/>
</dbReference>
<dbReference type="RefSeq" id="WP_368654709.1">
    <property type="nucleotide sequence ID" value="NZ_CP162599.1"/>
</dbReference>
<dbReference type="Pfam" id="PF14071">
    <property type="entry name" value="YlbD_coat"/>
    <property type="match status" value="1"/>
</dbReference>
<dbReference type="InterPro" id="IPR025953">
    <property type="entry name" value="YlbD_coat"/>
</dbReference>
<evidence type="ECO:0000313" key="1">
    <source>
        <dbReference type="EMBL" id="XDK34031.1"/>
    </source>
</evidence>
<sequence>MTNSLHPSVEQFKVFINQYPPLIKEIRREGRSWQEIYEKWALLGEEDAYWEKYKEQQTEKEGALLSQITNFFSDLDVEKVQKYIVQLQQMLQLFQGVLIDQEQEQKQNPEVRQRQNAFPFYRD</sequence>
<gene>
    <name evidence="1" type="primary">ylbD</name>
    <name evidence="1" type="ORF">AB4Y30_06675</name>
</gene>
<organism evidence="1">
    <name type="scientific">Ornithinibacillus sp. 4-3</name>
    <dbReference type="NCBI Taxonomy" id="3231488"/>
    <lineage>
        <taxon>Bacteria</taxon>
        <taxon>Bacillati</taxon>
        <taxon>Bacillota</taxon>
        <taxon>Bacilli</taxon>
        <taxon>Bacillales</taxon>
        <taxon>Bacillaceae</taxon>
        <taxon>Ornithinibacillus</taxon>
    </lineage>
</organism>
<protein>
    <submittedName>
        <fullName evidence="1">Spore coat protein YlbD</fullName>
    </submittedName>
</protein>
<proteinExistence type="predicted"/>
<keyword evidence="1" id="KW-0167">Capsid protein</keyword>
<name>A0AB39HV09_9BACI</name>
<accession>A0AB39HV09</accession>
<reference evidence="1" key="1">
    <citation type="submission" date="2024-07" db="EMBL/GenBank/DDBJ databases">
        <title>Halotolerant mesophilic bacterium Ornithinibacillus sp. 4-3, sp. nov., isolated from soil.</title>
        <authorList>
            <person name="Sidarenka A.V."/>
            <person name="Guliayeva D.E."/>
            <person name="Leanovich S.I."/>
            <person name="Hileuskaya K.S."/>
            <person name="Akhremchuk A.E."/>
            <person name="Sikolenko M.A."/>
            <person name="Valentovich L.N."/>
        </authorList>
    </citation>
    <scope>NUCLEOTIDE SEQUENCE</scope>
    <source>
        <strain evidence="1">4-3</strain>
    </source>
</reference>
<dbReference type="AlphaFoldDB" id="A0AB39HV09"/>